<gene>
    <name evidence="9" type="ORF">PCANC_16510</name>
</gene>
<organism evidence="9 10">
    <name type="scientific">Puccinia coronata f. sp. avenae</name>
    <dbReference type="NCBI Taxonomy" id="200324"/>
    <lineage>
        <taxon>Eukaryota</taxon>
        <taxon>Fungi</taxon>
        <taxon>Dikarya</taxon>
        <taxon>Basidiomycota</taxon>
        <taxon>Pucciniomycotina</taxon>
        <taxon>Pucciniomycetes</taxon>
        <taxon>Pucciniales</taxon>
        <taxon>Pucciniaceae</taxon>
        <taxon>Puccinia</taxon>
    </lineage>
</organism>
<dbReference type="STRING" id="200324.A0A2N5SR70"/>
<dbReference type="GO" id="GO:0005254">
    <property type="term" value="F:chloride channel activity"/>
    <property type="evidence" value="ECO:0007669"/>
    <property type="project" value="InterPro"/>
</dbReference>
<dbReference type="AlphaFoldDB" id="A0A2N5SR70"/>
<evidence type="ECO:0000256" key="8">
    <source>
        <dbReference type="SAM" id="Phobius"/>
    </source>
</evidence>
<protein>
    <submittedName>
        <fullName evidence="9">Uncharacterized protein</fullName>
    </submittedName>
</protein>
<reference evidence="9 10" key="1">
    <citation type="submission" date="2017-11" db="EMBL/GenBank/DDBJ databases">
        <title>De novo assembly and phasing of dikaryotic genomes from two isolates of Puccinia coronata f. sp. avenae, the causal agent of oat crown rust.</title>
        <authorList>
            <person name="Miller M.E."/>
            <person name="Zhang Y."/>
            <person name="Omidvar V."/>
            <person name="Sperschneider J."/>
            <person name="Schwessinger B."/>
            <person name="Raley C."/>
            <person name="Palmer J.M."/>
            <person name="Garnica D."/>
            <person name="Upadhyaya N."/>
            <person name="Rathjen J."/>
            <person name="Taylor J.M."/>
            <person name="Park R.F."/>
            <person name="Dodds P.N."/>
            <person name="Hirsch C.D."/>
            <person name="Kianian S.F."/>
            <person name="Figueroa M."/>
        </authorList>
    </citation>
    <scope>NUCLEOTIDE SEQUENCE [LARGE SCALE GENOMIC DNA]</scope>
    <source>
        <strain evidence="9">12NC29</strain>
    </source>
</reference>
<evidence type="ECO:0000256" key="4">
    <source>
        <dbReference type="ARBA" id="ARBA00022692"/>
    </source>
</evidence>
<keyword evidence="4 8" id="KW-0812">Transmembrane</keyword>
<name>A0A2N5SR70_9BASI</name>
<keyword evidence="6" id="KW-0406">Ion transport</keyword>
<evidence type="ECO:0000256" key="5">
    <source>
        <dbReference type="ARBA" id="ARBA00022989"/>
    </source>
</evidence>
<evidence type="ECO:0000256" key="7">
    <source>
        <dbReference type="ARBA" id="ARBA00023136"/>
    </source>
</evidence>
<feature type="transmembrane region" description="Helical" evidence="8">
    <location>
        <begin position="365"/>
        <end position="384"/>
    </location>
</feature>
<sequence length="497" mass="56136">MEREQIFIDPFKGPSAVLFIKACTIWSIYPEIIFLAAWAALLVLLDQHVPGLSLKLPPTILTVLGTVIGFVLSYRTSSAYERYTEGRKQWSTIVHVSRTLASLIWSHCPYVLRIPTPSQPATDVEKLKGIIEKKTFINLVEGFAVSLKHYLRGEHGIYYEDLYHLACFLPNYHFPTSLPVERPDLMFPEKNEQDSYSPSGPTTATHRAHTAIVVDKQMEPQKPPMSTPTTPFPPSRKLMPNYNPPEEKLCECLPFGIFKSLWKGTRNVAGLRKKKASYSRRIHDDNIPLEIICCMSAYIATMQHRGVLNVPLANSLLASVSSFSDSLATLERILTTPIPFGYIVHLKLIIWGYLIFLPFELMSTFGYVTIPATALISIAFLGFLKIGEEIENPFGYDSNDLDMDHFCQNLIARELAEITAMPAPDPEDFMFSPFNLPLYRQNDHRSTERTAGPNSKSICPRSTVSCYLFLPNPFHVGFLASHLHYHTAIIFTKPPPL</sequence>
<accession>A0A2N5SR70</accession>
<evidence type="ECO:0000313" key="9">
    <source>
        <dbReference type="EMBL" id="PLW15734.1"/>
    </source>
</evidence>
<keyword evidence="5 8" id="KW-1133">Transmembrane helix</keyword>
<feature type="transmembrane region" description="Helical" evidence="8">
    <location>
        <begin position="18"/>
        <end position="44"/>
    </location>
</feature>
<comment type="subcellular location">
    <subcellularLocation>
        <location evidence="1">Cell membrane</location>
        <topology evidence="1">Multi-pass membrane protein</topology>
    </subcellularLocation>
</comment>
<comment type="caution">
    <text evidence="9">The sequence shown here is derived from an EMBL/GenBank/DDBJ whole genome shotgun (WGS) entry which is preliminary data.</text>
</comment>
<dbReference type="PANTHER" id="PTHR33281">
    <property type="entry name" value="UPF0187 PROTEIN YNEE"/>
    <property type="match status" value="1"/>
</dbReference>
<evidence type="ECO:0000256" key="2">
    <source>
        <dbReference type="ARBA" id="ARBA00022448"/>
    </source>
</evidence>
<feature type="transmembrane region" description="Helical" evidence="8">
    <location>
        <begin position="340"/>
        <end position="359"/>
    </location>
</feature>
<feature type="transmembrane region" description="Helical" evidence="8">
    <location>
        <begin position="56"/>
        <end position="74"/>
    </location>
</feature>
<dbReference type="OrthoDB" id="1368at2759"/>
<keyword evidence="3" id="KW-1003">Cell membrane</keyword>
<evidence type="ECO:0000256" key="6">
    <source>
        <dbReference type="ARBA" id="ARBA00023065"/>
    </source>
</evidence>
<dbReference type="EMBL" id="PGCJ01000888">
    <property type="protein sequence ID" value="PLW15734.1"/>
    <property type="molecule type" value="Genomic_DNA"/>
</dbReference>
<proteinExistence type="predicted"/>
<dbReference type="InterPro" id="IPR044669">
    <property type="entry name" value="YneE/VCCN1/2-like"/>
</dbReference>
<evidence type="ECO:0000313" key="10">
    <source>
        <dbReference type="Proteomes" id="UP000235388"/>
    </source>
</evidence>
<keyword evidence="2" id="KW-0813">Transport</keyword>
<evidence type="ECO:0000256" key="1">
    <source>
        <dbReference type="ARBA" id="ARBA00004651"/>
    </source>
</evidence>
<dbReference type="Proteomes" id="UP000235388">
    <property type="component" value="Unassembled WGS sequence"/>
</dbReference>
<dbReference type="Pfam" id="PF25539">
    <property type="entry name" value="Bestrophin_2"/>
    <property type="match status" value="2"/>
</dbReference>
<keyword evidence="7 8" id="KW-0472">Membrane</keyword>
<keyword evidence="10" id="KW-1185">Reference proteome</keyword>
<dbReference type="PANTHER" id="PTHR33281:SF19">
    <property type="entry name" value="VOLTAGE-DEPENDENT ANION CHANNEL-FORMING PROTEIN YNEE"/>
    <property type="match status" value="1"/>
</dbReference>
<dbReference type="GO" id="GO:0005886">
    <property type="term" value="C:plasma membrane"/>
    <property type="evidence" value="ECO:0007669"/>
    <property type="project" value="UniProtKB-SubCell"/>
</dbReference>
<evidence type="ECO:0000256" key="3">
    <source>
        <dbReference type="ARBA" id="ARBA00022475"/>
    </source>
</evidence>